<dbReference type="PANTHER" id="PTHR42978">
    <property type="entry name" value="QUORUM-QUENCHING LACTONASE YTNP-RELATED-RELATED"/>
    <property type="match status" value="1"/>
</dbReference>
<sequence length="301" mass="32840">MKLFDNIFIPFIAALALTVVGCNESKNSTKNSTENKAALSRETSAKVETPAVEGSKTIALANGASVTWIQDNEGKKFMPRELFSDASDSLYESLNMPAGLPASVSTFLVKTDGKYILFDAGLGAWGGQLLKRLDALKVNPDSIGLVYLTHFHADHIAGLVKNGSAGKMEKVFKNAAVYAGKVEYDAWMNDIPKNDLQKNIMALYKDSLHLFAFGDSLPHGVLAMDAVGHTPGHTAFQISNLLVIGDLMHGYALQKNHPEINSNYDMDKVKSAESRKRIMQYAREHKLLMAGMHLPPPGFAK</sequence>
<organism evidence="7 8">
    <name type="scientific">Fibrobacter succinogenes</name>
    <name type="common">Bacteroides succinogenes</name>
    <dbReference type="NCBI Taxonomy" id="833"/>
    <lineage>
        <taxon>Bacteria</taxon>
        <taxon>Pseudomonadati</taxon>
        <taxon>Fibrobacterota</taxon>
        <taxon>Fibrobacteria</taxon>
        <taxon>Fibrobacterales</taxon>
        <taxon>Fibrobacteraceae</taxon>
        <taxon>Fibrobacter</taxon>
    </lineage>
</organism>
<dbReference type="GO" id="GO:0046872">
    <property type="term" value="F:metal ion binding"/>
    <property type="evidence" value="ECO:0007669"/>
    <property type="project" value="UniProtKB-KW"/>
</dbReference>
<keyword evidence="4" id="KW-0862">Zinc</keyword>
<name>A0A380RWF3_FIBSU</name>
<dbReference type="InterPro" id="IPR001279">
    <property type="entry name" value="Metallo-B-lactamas"/>
</dbReference>
<dbReference type="GO" id="GO:0016787">
    <property type="term" value="F:hydrolase activity"/>
    <property type="evidence" value="ECO:0007669"/>
    <property type="project" value="UniProtKB-KW"/>
</dbReference>
<evidence type="ECO:0000256" key="5">
    <source>
        <dbReference type="SAM" id="MobiDB-lite"/>
    </source>
</evidence>
<dbReference type="EMBL" id="UHJL01000001">
    <property type="protein sequence ID" value="SUQ19868.1"/>
    <property type="molecule type" value="Genomic_DNA"/>
</dbReference>
<dbReference type="Pfam" id="PF00753">
    <property type="entry name" value="Lactamase_B"/>
    <property type="match status" value="1"/>
</dbReference>
<dbReference type="AlphaFoldDB" id="A0A380RWF3"/>
<proteinExistence type="inferred from homology"/>
<dbReference type="PROSITE" id="PS51257">
    <property type="entry name" value="PROKAR_LIPOPROTEIN"/>
    <property type="match status" value="1"/>
</dbReference>
<dbReference type="RefSeq" id="WP_109572381.1">
    <property type="nucleotide sequence ID" value="NZ_UHJL01000001.1"/>
</dbReference>
<dbReference type="SMART" id="SM00849">
    <property type="entry name" value="Lactamase_B"/>
    <property type="match status" value="1"/>
</dbReference>
<evidence type="ECO:0000256" key="2">
    <source>
        <dbReference type="ARBA" id="ARBA00022723"/>
    </source>
</evidence>
<reference evidence="7 8" key="1">
    <citation type="submission" date="2017-08" db="EMBL/GenBank/DDBJ databases">
        <authorList>
            <person name="de Groot N.N."/>
        </authorList>
    </citation>
    <scope>NUCLEOTIDE SEQUENCE [LARGE SCALE GENOMIC DNA]</scope>
    <source>
        <strain evidence="7 8">HM2</strain>
    </source>
</reference>
<evidence type="ECO:0000256" key="4">
    <source>
        <dbReference type="ARBA" id="ARBA00022833"/>
    </source>
</evidence>
<evidence type="ECO:0000313" key="7">
    <source>
        <dbReference type="EMBL" id="SUQ19868.1"/>
    </source>
</evidence>
<protein>
    <submittedName>
        <fullName evidence="7">Glyoxylase, beta-lactamase superfamily II</fullName>
    </submittedName>
</protein>
<feature type="compositionally biased region" description="Polar residues" evidence="5">
    <location>
        <begin position="26"/>
        <end position="35"/>
    </location>
</feature>
<dbReference type="Gene3D" id="3.60.15.10">
    <property type="entry name" value="Ribonuclease Z/Hydroxyacylglutathione hydrolase-like"/>
    <property type="match status" value="1"/>
</dbReference>
<evidence type="ECO:0000313" key="8">
    <source>
        <dbReference type="Proteomes" id="UP000255423"/>
    </source>
</evidence>
<dbReference type="Proteomes" id="UP000255423">
    <property type="component" value="Unassembled WGS sequence"/>
</dbReference>
<feature type="region of interest" description="Disordered" evidence="5">
    <location>
        <begin position="26"/>
        <end position="46"/>
    </location>
</feature>
<comment type="similarity">
    <text evidence="1">Belongs to the metallo-beta-lactamase superfamily.</text>
</comment>
<accession>A0A380RWF3</accession>
<dbReference type="InterPro" id="IPR036866">
    <property type="entry name" value="RibonucZ/Hydroxyglut_hydro"/>
</dbReference>
<gene>
    <name evidence="7" type="ORF">SAMN05661053_1112</name>
</gene>
<evidence type="ECO:0000256" key="3">
    <source>
        <dbReference type="ARBA" id="ARBA00022801"/>
    </source>
</evidence>
<keyword evidence="3" id="KW-0378">Hydrolase</keyword>
<evidence type="ECO:0000259" key="6">
    <source>
        <dbReference type="SMART" id="SM00849"/>
    </source>
</evidence>
<keyword evidence="2" id="KW-0479">Metal-binding</keyword>
<evidence type="ECO:0000256" key="1">
    <source>
        <dbReference type="ARBA" id="ARBA00007749"/>
    </source>
</evidence>
<dbReference type="InterPro" id="IPR051013">
    <property type="entry name" value="MBL_superfamily_lactonases"/>
</dbReference>
<dbReference type="CDD" id="cd07720">
    <property type="entry name" value="OPHC2-like_MBL-fold"/>
    <property type="match status" value="1"/>
</dbReference>
<dbReference type="SUPFAM" id="SSF56281">
    <property type="entry name" value="Metallo-hydrolase/oxidoreductase"/>
    <property type="match status" value="1"/>
</dbReference>
<dbReference type="PANTHER" id="PTHR42978:SF6">
    <property type="entry name" value="QUORUM-QUENCHING LACTONASE YTNP-RELATED"/>
    <property type="match status" value="1"/>
</dbReference>
<feature type="domain" description="Metallo-beta-lactamase" evidence="6">
    <location>
        <begin position="103"/>
        <end position="292"/>
    </location>
</feature>